<evidence type="ECO:0000313" key="8">
    <source>
        <dbReference type="EMBL" id="GGP20114.1"/>
    </source>
</evidence>
<dbReference type="GO" id="GO:0015935">
    <property type="term" value="C:small ribosomal subunit"/>
    <property type="evidence" value="ECO:0007669"/>
    <property type="project" value="TreeGrafter"/>
</dbReference>
<gene>
    <name evidence="6" type="primary">rps13</name>
    <name evidence="8" type="ORF">GCM10007981_06880</name>
</gene>
<keyword evidence="2 6" id="KW-0699">rRNA-binding</keyword>
<evidence type="ECO:0000256" key="5">
    <source>
        <dbReference type="ARBA" id="ARBA00023274"/>
    </source>
</evidence>
<dbReference type="InterPro" id="IPR019977">
    <property type="entry name" value="Ribosomal_uS13_archaeal"/>
</dbReference>
<dbReference type="InterPro" id="IPR027437">
    <property type="entry name" value="Rbsml_uS13_C"/>
</dbReference>
<keyword evidence="5 6" id="KW-0687">Ribonucleoprotein</keyword>
<evidence type="ECO:0000256" key="1">
    <source>
        <dbReference type="ARBA" id="ARBA00008080"/>
    </source>
</evidence>
<accession>A0A830GUY9</accession>
<dbReference type="PANTHER" id="PTHR10871">
    <property type="entry name" value="30S RIBOSOMAL PROTEIN S13/40S RIBOSOMAL PROTEIN S18"/>
    <property type="match status" value="1"/>
</dbReference>
<dbReference type="GO" id="GO:0003735">
    <property type="term" value="F:structural constituent of ribosome"/>
    <property type="evidence" value="ECO:0007669"/>
    <property type="project" value="InterPro"/>
</dbReference>
<evidence type="ECO:0000256" key="3">
    <source>
        <dbReference type="ARBA" id="ARBA00022884"/>
    </source>
</evidence>
<dbReference type="NCBIfam" id="NF003140">
    <property type="entry name" value="PRK04053.1"/>
    <property type="match status" value="1"/>
</dbReference>
<dbReference type="EMBL" id="BMNL01000002">
    <property type="protein sequence ID" value="GGP20114.1"/>
    <property type="molecule type" value="Genomic_DNA"/>
</dbReference>
<evidence type="ECO:0000256" key="6">
    <source>
        <dbReference type="HAMAP-Rule" id="MF_01315"/>
    </source>
</evidence>
<proteinExistence type="inferred from homology"/>
<dbReference type="PROSITE" id="PS00646">
    <property type="entry name" value="RIBOSOMAL_S13_1"/>
    <property type="match status" value="1"/>
</dbReference>
<name>A0A830GUY9_9CREN</name>
<dbReference type="Gene3D" id="4.10.910.10">
    <property type="entry name" value="30s ribosomal protein s13, domain 2"/>
    <property type="match status" value="1"/>
</dbReference>
<dbReference type="PIRSF" id="PIRSF002134">
    <property type="entry name" value="Ribosomal_S13"/>
    <property type="match status" value="1"/>
</dbReference>
<keyword evidence="9" id="KW-1185">Reference proteome</keyword>
<keyword evidence="3 6" id="KW-0694">RNA-binding</keyword>
<dbReference type="PROSITE" id="PS50159">
    <property type="entry name" value="RIBOSOMAL_S13_2"/>
    <property type="match status" value="1"/>
</dbReference>
<dbReference type="InterPro" id="IPR010979">
    <property type="entry name" value="Ribosomal_uS13-like_H2TH"/>
</dbReference>
<sequence length="164" mass="17843">MGYSRMSSSVREIIRIGNTDLDGKKATLYAIAKIKGIGISTGVAICRYLGIDPNQKLGLLNDDQLKKLEWAVNNVASIAPKWFVNRAKDVETGKDMHLIGADLILYVRRDIDLERKLRTWKGIRHNLGLKVRGQRTRSTGRLGGTVGVAKKKAMPGAGGGSGGK</sequence>
<reference evidence="8" key="2">
    <citation type="submission" date="2020-09" db="EMBL/GenBank/DDBJ databases">
        <authorList>
            <person name="Sun Q."/>
            <person name="Ohkuma M."/>
        </authorList>
    </citation>
    <scope>NUCLEOTIDE SEQUENCE</scope>
    <source>
        <strain evidence="8">JCM 10088</strain>
    </source>
</reference>
<dbReference type="PANTHER" id="PTHR10871:SF3">
    <property type="entry name" value="SMALL RIBOSOMAL SUBUNIT PROTEIN US13"/>
    <property type="match status" value="1"/>
</dbReference>
<comment type="function">
    <text evidence="6">Located at the top of the head of the 30S subunit, it contacts several helices of the 16S rRNA. In the 70S ribosome it contacts the 23S rRNA (bridge B1a) and protein L5 of the 50S subunit (bridge B1b), connecting the 2 subunits; these bridges are implicated in subunit movement.</text>
</comment>
<keyword evidence="4 6" id="KW-0689">Ribosomal protein</keyword>
<dbReference type="Gene3D" id="1.10.8.50">
    <property type="match status" value="1"/>
</dbReference>
<dbReference type="SUPFAM" id="SSF46946">
    <property type="entry name" value="S13-like H2TH domain"/>
    <property type="match status" value="1"/>
</dbReference>
<comment type="similarity">
    <text evidence="1 6 7">Belongs to the universal ribosomal protein uS13 family.</text>
</comment>
<dbReference type="GO" id="GO:0019843">
    <property type="term" value="F:rRNA binding"/>
    <property type="evidence" value="ECO:0007669"/>
    <property type="project" value="UniProtKB-UniRule"/>
</dbReference>
<dbReference type="Proteomes" id="UP000610960">
    <property type="component" value="Unassembled WGS sequence"/>
</dbReference>
<comment type="subunit">
    <text evidence="6">Part of the 30S ribosomal subunit. Forms a loose heterodimer with protein S19. Forms two bridges to the 50S subunit in the 70S ribosome.</text>
</comment>
<dbReference type="InterPro" id="IPR001892">
    <property type="entry name" value="Ribosomal_uS13"/>
</dbReference>
<reference evidence="8" key="1">
    <citation type="journal article" date="2014" name="Int. J. Syst. Evol. Microbiol.">
        <title>Complete genome sequence of Corynebacterium casei LMG S-19264T (=DSM 44701T), isolated from a smear-ripened cheese.</title>
        <authorList>
            <consortium name="US DOE Joint Genome Institute (JGI-PGF)"/>
            <person name="Walter F."/>
            <person name="Albersmeier A."/>
            <person name="Kalinowski J."/>
            <person name="Ruckert C."/>
        </authorList>
    </citation>
    <scope>NUCLEOTIDE SEQUENCE</scope>
    <source>
        <strain evidence="8">JCM 10088</strain>
    </source>
</reference>
<dbReference type="Pfam" id="PF00416">
    <property type="entry name" value="Ribosomal_S13"/>
    <property type="match status" value="1"/>
</dbReference>
<dbReference type="GO" id="GO:0006412">
    <property type="term" value="P:translation"/>
    <property type="evidence" value="ECO:0007669"/>
    <property type="project" value="UniProtKB-UniRule"/>
</dbReference>
<evidence type="ECO:0000256" key="7">
    <source>
        <dbReference type="RuleBase" id="RU003830"/>
    </source>
</evidence>
<dbReference type="HAMAP" id="MF_01315">
    <property type="entry name" value="Ribosomal_uS13"/>
    <property type="match status" value="1"/>
</dbReference>
<evidence type="ECO:0000313" key="9">
    <source>
        <dbReference type="Proteomes" id="UP000610960"/>
    </source>
</evidence>
<organism evidence="8 9">
    <name type="scientific">Thermocladium modestius</name>
    <dbReference type="NCBI Taxonomy" id="62609"/>
    <lineage>
        <taxon>Archaea</taxon>
        <taxon>Thermoproteota</taxon>
        <taxon>Thermoprotei</taxon>
        <taxon>Thermoproteales</taxon>
        <taxon>Thermoproteaceae</taxon>
        <taxon>Thermocladium</taxon>
    </lineage>
</organism>
<dbReference type="InterPro" id="IPR018269">
    <property type="entry name" value="Ribosomal_uS13_CS"/>
</dbReference>
<dbReference type="GO" id="GO:0005829">
    <property type="term" value="C:cytosol"/>
    <property type="evidence" value="ECO:0007669"/>
    <property type="project" value="TreeGrafter"/>
</dbReference>
<comment type="caution">
    <text evidence="8">The sequence shown here is derived from an EMBL/GenBank/DDBJ whole genome shotgun (WGS) entry which is preliminary data.</text>
</comment>
<protein>
    <recommendedName>
        <fullName evidence="6">Small ribosomal subunit protein uS13</fullName>
    </recommendedName>
</protein>
<evidence type="ECO:0000256" key="2">
    <source>
        <dbReference type="ARBA" id="ARBA00022730"/>
    </source>
</evidence>
<dbReference type="AlphaFoldDB" id="A0A830GUY9"/>
<evidence type="ECO:0000256" key="4">
    <source>
        <dbReference type="ARBA" id="ARBA00022980"/>
    </source>
</evidence>
<dbReference type="NCBIfam" id="TIGR03629">
    <property type="entry name" value="uS13_arch"/>
    <property type="match status" value="1"/>
</dbReference>